<proteinExistence type="predicted"/>
<reference evidence="4 5" key="1">
    <citation type="submission" date="2018-02" db="EMBL/GenBank/DDBJ databases">
        <title>Bacteriophage NCPPB3778 and a type I-E CRISPR drive the evolution of the US Biological Select Agent, Rathayibacter toxicus.</title>
        <authorList>
            <person name="Davis E.W.II."/>
            <person name="Tabima J.F."/>
            <person name="Weisberg A.J."/>
            <person name="Lopes L.D."/>
            <person name="Wiseman M.S."/>
            <person name="Wiseman M.S."/>
            <person name="Pupko T."/>
            <person name="Belcher M.S."/>
            <person name="Sechler A.J."/>
            <person name="Tancos M.A."/>
            <person name="Schroeder B.K."/>
            <person name="Murray T.D."/>
            <person name="Luster D.G."/>
            <person name="Schneider W.L."/>
            <person name="Rogers E."/>
            <person name="Andreote F.D."/>
            <person name="Grunwald N.J."/>
            <person name="Putnam M.L."/>
            <person name="Chang J.H."/>
        </authorList>
    </citation>
    <scope>NUCLEOTIDE SEQUENCE [LARGE SCALE GENOMIC DNA]</scope>
    <source>
        <strain evidence="4 5">FH99</strain>
    </source>
</reference>
<dbReference type="NCBIfam" id="TIGR02824">
    <property type="entry name" value="quinone_pig3"/>
    <property type="match status" value="1"/>
</dbReference>
<keyword evidence="1" id="KW-0521">NADP</keyword>
<dbReference type="EMBL" id="PSWU01000006">
    <property type="protein sequence ID" value="PPI15655.1"/>
    <property type="molecule type" value="Genomic_DNA"/>
</dbReference>
<dbReference type="InterPro" id="IPR013154">
    <property type="entry name" value="ADH-like_N"/>
</dbReference>
<sequence>MQAIRVDAPGGHSRLVLETVPTPDPGPGEVLIRVAAAGVNRADLAQRSGTYPPPPDAPEILGLEVSGSVIARGRDVSHINEGDEVCALLPGGGYAEYAVADAGLVLPVPTNVDLVSSAALPEASATVWSNLVMVAGLRAGETVLIHGGGGGIGTTGIQTAAALGARVAVTAGSPRTLDACHALGAEILINYREEDFVARLADETHDRGAEVILDPIGGDYLARNVEALAPGGRLVVIGTQSGTQGSLDLRTLMRRRGTVFATTLRARPLAERRAIIAQVQEHLWPLVTEGRVRPVIDQVVPLAEAERAHERLLTSGHVGTVLLTPLPSLNLTDATARASD</sequence>
<dbReference type="SMART" id="SM00829">
    <property type="entry name" value="PKS_ER"/>
    <property type="match status" value="1"/>
</dbReference>
<dbReference type="GO" id="GO:0016651">
    <property type="term" value="F:oxidoreductase activity, acting on NAD(P)H"/>
    <property type="evidence" value="ECO:0007669"/>
    <property type="project" value="TreeGrafter"/>
</dbReference>
<evidence type="ECO:0000256" key="2">
    <source>
        <dbReference type="ARBA" id="ARBA00023002"/>
    </source>
</evidence>
<dbReference type="PANTHER" id="PTHR48106">
    <property type="entry name" value="QUINONE OXIDOREDUCTASE PIG3-RELATED"/>
    <property type="match status" value="1"/>
</dbReference>
<evidence type="ECO:0000256" key="1">
    <source>
        <dbReference type="ARBA" id="ARBA00022857"/>
    </source>
</evidence>
<dbReference type="Gene3D" id="3.90.180.10">
    <property type="entry name" value="Medium-chain alcohol dehydrogenases, catalytic domain"/>
    <property type="match status" value="1"/>
</dbReference>
<dbReference type="Proteomes" id="UP000237966">
    <property type="component" value="Unassembled WGS sequence"/>
</dbReference>
<name>A0A2S5Y7V8_9MICO</name>
<evidence type="ECO:0000313" key="4">
    <source>
        <dbReference type="EMBL" id="PPI15655.1"/>
    </source>
</evidence>
<dbReference type="AlphaFoldDB" id="A0A2S5Y7V8"/>
<dbReference type="SUPFAM" id="SSF51735">
    <property type="entry name" value="NAD(P)-binding Rossmann-fold domains"/>
    <property type="match status" value="1"/>
</dbReference>
<dbReference type="OrthoDB" id="9780520at2"/>
<feature type="domain" description="Enoyl reductase (ER)" evidence="3">
    <location>
        <begin position="10"/>
        <end position="323"/>
    </location>
</feature>
<dbReference type="RefSeq" id="WP_051210272.1">
    <property type="nucleotide sequence ID" value="NZ_CP037977.1"/>
</dbReference>
<evidence type="ECO:0000259" key="3">
    <source>
        <dbReference type="SMART" id="SM00829"/>
    </source>
</evidence>
<dbReference type="SUPFAM" id="SSF50129">
    <property type="entry name" value="GroES-like"/>
    <property type="match status" value="1"/>
</dbReference>
<dbReference type="InterPro" id="IPR020843">
    <property type="entry name" value="ER"/>
</dbReference>
<dbReference type="InterPro" id="IPR013149">
    <property type="entry name" value="ADH-like_C"/>
</dbReference>
<dbReference type="GO" id="GO:0070402">
    <property type="term" value="F:NADPH binding"/>
    <property type="evidence" value="ECO:0007669"/>
    <property type="project" value="TreeGrafter"/>
</dbReference>
<dbReference type="InterPro" id="IPR011032">
    <property type="entry name" value="GroES-like_sf"/>
</dbReference>
<comment type="caution">
    <text evidence="4">The sequence shown here is derived from an EMBL/GenBank/DDBJ whole genome shotgun (WGS) entry which is preliminary data.</text>
</comment>
<protein>
    <submittedName>
        <fullName evidence="4">NADPH:quinone oxidoreductase</fullName>
    </submittedName>
</protein>
<dbReference type="Gene3D" id="3.40.50.720">
    <property type="entry name" value="NAD(P)-binding Rossmann-like Domain"/>
    <property type="match status" value="1"/>
</dbReference>
<evidence type="ECO:0000313" key="5">
    <source>
        <dbReference type="Proteomes" id="UP000237966"/>
    </source>
</evidence>
<dbReference type="Pfam" id="PF00107">
    <property type="entry name" value="ADH_zinc_N"/>
    <property type="match status" value="1"/>
</dbReference>
<keyword evidence="2" id="KW-0560">Oxidoreductase</keyword>
<dbReference type="Pfam" id="PF08240">
    <property type="entry name" value="ADH_N"/>
    <property type="match status" value="1"/>
</dbReference>
<accession>A0A2S5Y7V8</accession>
<dbReference type="InterPro" id="IPR014189">
    <property type="entry name" value="Quinone_OxRdtase_PIG3"/>
</dbReference>
<dbReference type="PANTHER" id="PTHR48106:SF8">
    <property type="entry name" value="OS02G0805600 PROTEIN"/>
    <property type="match status" value="1"/>
</dbReference>
<organism evidence="4 5">
    <name type="scientific">Rathayibacter toxicus</name>
    <dbReference type="NCBI Taxonomy" id="145458"/>
    <lineage>
        <taxon>Bacteria</taxon>
        <taxon>Bacillati</taxon>
        <taxon>Actinomycetota</taxon>
        <taxon>Actinomycetes</taxon>
        <taxon>Micrococcales</taxon>
        <taxon>Microbacteriaceae</taxon>
        <taxon>Rathayibacter</taxon>
    </lineage>
</organism>
<dbReference type="CDD" id="cd05276">
    <property type="entry name" value="p53_inducible_oxidoreductase"/>
    <property type="match status" value="1"/>
</dbReference>
<gene>
    <name evidence="4" type="ORF">C5C51_04150</name>
</gene>
<dbReference type="InterPro" id="IPR036291">
    <property type="entry name" value="NAD(P)-bd_dom_sf"/>
</dbReference>